<accession>A0A8H7F136</accession>
<sequence>MEVGSDKLGLKDIIIAVMGPTGVGKSNFIDVLTGQIGKRSGHLLESYTTDVRASLVKDYNGTGANLVMVDTPGFDDTNKSDTEILSMISNWLEKSYRRKIKLAGVLYLHRITDNRMGGTPLKNLHMFGKLCGNAAMSRVTLVTTMWDQVQDLRIAQSRELELKENFWNPMLVLGSKMVKFENSLKSAKTIVDEIVAEKGERETLLLQEELVDLKKRLNETHAGRMLYDALQKLVDEQKASIDKLMEQIQNQGNPQLIEGLRKEQQKIENDLQSALDGVRELRVPLSRKILLFLFGKRGKIKPLAE</sequence>
<proteinExistence type="predicted"/>
<gene>
    <name evidence="3" type="ORF">Agabi119p4_6052</name>
</gene>
<dbReference type="InterPro" id="IPR027417">
    <property type="entry name" value="P-loop_NTPase"/>
</dbReference>
<feature type="domain" description="G" evidence="2">
    <location>
        <begin position="15"/>
        <end position="101"/>
    </location>
</feature>
<dbReference type="Pfam" id="PF01926">
    <property type="entry name" value="MMR_HSR1"/>
    <property type="match status" value="1"/>
</dbReference>
<keyword evidence="1" id="KW-0175">Coiled coil</keyword>
<evidence type="ECO:0000256" key="1">
    <source>
        <dbReference type="SAM" id="Coils"/>
    </source>
</evidence>
<evidence type="ECO:0000259" key="2">
    <source>
        <dbReference type="Pfam" id="PF01926"/>
    </source>
</evidence>
<dbReference type="AlphaFoldDB" id="A0A8H7F136"/>
<dbReference type="Proteomes" id="UP000629468">
    <property type="component" value="Unassembled WGS sequence"/>
</dbReference>
<protein>
    <recommendedName>
        <fullName evidence="2">G domain-containing protein</fullName>
    </recommendedName>
</protein>
<evidence type="ECO:0000313" key="3">
    <source>
        <dbReference type="EMBL" id="KAF7771741.1"/>
    </source>
</evidence>
<dbReference type="CDD" id="cd00882">
    <property type="entry name" value="Ras_like_GTPase"/>
    <property type="match status" value="1"/>
</dbReference>
<dbReference type="SUPFAM" id="SSF52540">
    <property type="entry name" value="P-loop containing nucleoside triphosphate hydrolases"/>
    <property type="match status" value="1"/>
</dbReference>
<organism evidence="3 4">
    <name type="scientific">Agaricus bisporus var. burnettii</name>
    <dbReference type="NCBI Taxonomy" id="192524"/>
    <lineage>
        <taxon>Eukaryota</taxon>
        <taxon>Fungi</taxon>
        <taxon>Dikarya</taxon>
        <taxon>Basidiomycota</taxon>
        <taxon>Agaricomycotina</taxon>
        <taxon>Agaricomycetes</taxon>
        <taxon>Agaricomycetidae</taxon>
        <taxon>Agaricales</taxon>
        <taxon>Agaricineae</taxon>
        <taxon>Agaricaceae</taxon>
        <taxon>Agaricus</taxon>
    </lineage>
</organism>
<dbReference type="Gene3D" id="3.40.50.300">
    <property type="entry name" value="P-loop containing nucleotide triphosphate hydrolases"/>
    <property type="match status" value="1"/>
</dbReference>
<dbReference type="InterPro" id="IPR006073">
    <property type="entry name" value="GTP-bd"/>
</dbReference>
<name>A0A8H7F136_AGABI</name>
<comment type="caution">
    <text evidence="3">The sequence shown here is derived from an EMBL/GenBank/DDBJ whole genome shotgun (WGS) entry which is preliminary data.</text>
</comment>
<dbReference type="EMBL" id="JABXXO010000008">
    <property type="protein sequence ID" value="KAF7771741.1"/>
    <property type="molecule type" value="Genomic_DNA"/>
</dbReference>
<reference evidence="3 4" key="1">
    <citation type="journal article" name="Sci. Rep.">
        <title>Telomere-to-telomere assembled and centromere annotated genomes of the two main subspecies of the button mushroom Agaricus bisporus reveal especially polymorphic chromosome ends.</title>
        <authorList>
            <person name="Sonnenberg A.S.M."/>
            <person name="Sedaghat-Telgerd N."/>
            <person name="Lavrijssen B."/>
            <person name="Ohm R.A."/>
            <person name="Hendrickx P.M."/>
            <person name="Scholtmeijer K."/>
            <person name="Baars J.J.P."/>
            <person name="van Peer A."/>
        </authorList>
    </citation>
    <scope>NUCLEOTIDE SEQUENCE [LARGE SCALE GENOMIC DNA]</scope>
    <source>
        <strain evidence="3 4">H119_p4</strain>
    </source>
</reference>
<evidence type="ECO:0000313" key="4">
    <source>
        <dbReference type="Proteomes" id="UP000629468"/>
    </source>
</evidence>
<feature type="coiled-coil region" evidence="1">
    <location>
        <begin position="196"/>
        <end position="277"/>
    </location>
</feature>
<dbReference type="GO" id="GO:0005525">
    <property type="term" value="F:GTP binding"/>
    <property type="evidence" value="ECO:0007669"/>
    <property type="project" value="InterPro"/>
</dbReference>